<evidence type="ECO:0000256" key="1">
    <source>
        <dbReference type="SAM" id="MobiDB-lite"/>
    </source>
</evidence>
<comment type="caution">
    <text evidence="2">The sequence shown here is derived from an EMBL/GenBank/DDBJ whole genome shotgun (WGS) entry which is preliminary data.</text>
</comment>
<evidence type="ECO:0000313" key="3">
    <source>
        <dbReference type="Proteomes" id="UP001603857"/>
    </source>
</evidence>
<accession>A0ABD1LY90</accession>
<name>A0ABD1LY90_9FABA</name>
<evidence type="ECO:0000313" key="2">
    <source>
        <dbReference type="EMBL" id="KAL2328441.1"/>
    </source>
</evidence>
<dbReference type="Proteomes" id="UP001603857">
    <property type="component" value="Unassembled WGS sequence"/>
</dbReference>
<proteinExistence type="predicted"/>
<feature type="compositionally biased region" description="Basic residues" evidence="1">
    <location>
        <begin position="203"/>
        <end position="215"/>
    </location>
</feature>
<gene>
    <name evidence="2" type="ORF">Fmac_021868</name>
</gene>
<reference evidence="2 3" key="1">
    <citation type="submission" date="2024-08" db="EMBL/GenBank/DDBJ databases">
        <title>Insights into the chromosomal genome structure of Flemingia macrophylla.</title>
        <authorList>
            <person name="Ding Y."/>
            <person name="Zhao Y."/>
            <person name="Bi W."/>
            <person name="Wu M."/>
            <person name="Zhao G."/>
            <person name="Gong Y."/>
            <person name="Li W."/>
            <person name="Zhang P."/>
        </authorList>
    </citation>
    <scope>NUCLEOTIDE SEQUENCE [LARGE SCALE GENOMIC DNA]</scope>
    <source>
        <strain evidence="2">DYQJB</strain>
        <tissue evidence="2">Leaf</tissue>
    </source>
</reference>
<protein>
    <submittedName>
        <fullName evidence="2">Uncharacterized protein</fullName>
    </submittedName>
</protein>
<feature type="region of interest" description="Disordered" evidence="1">
    <location>
        <begin position="188"/>
        <end position="215"/>
    </location>
</feature>
<dbReference type="EMBL" id="JBGMDY010000007">
    <property type="protein sequence ID" value="KAL2328441.1"/>
    <property type="molecule type" value="Genomic_DNA"/>
</dbReference>
<sequence>MRDGDEVNGVGQGYSRPEDINSVVASEASWECPSGPYQKNGCRRRFYMLCSKFLYVDLIAYNIILLDAYSLTNAIVSFPEVQAAVSALKYFSGLPELPRGYFIPPTRNANILDEAAVQAVFLNLVAVSNKKKLLYVSLYFLIWVKPQILVRPTVAKLARDGQLYDGWLTVAILRKVLKEIPEEPKKDLDHARSSIQKLGKGGRGQKMREKPKKLKMRSRTRDMAKILRVGCDYGYLAGVTSSHQYGNSGSLNMVDLLADMGSRHD</sequence>
<organism evidence="2 3">
    <name type="scientific">Flemingia macrophylla</name>
    <dbReference type="NCBI Taxonomy" id="520843"/>
    <lineage>
        <taxon>Eukaryota</taxon>
        <taxon>Viridiplantae</taxon>
        <taxon>Streptophyta</taxon>
        <taxon>Embryophyta</taxon>
        <taxon>Tracheophyta</taxon>
        <taxon>Spermatophyta</taxon>
        <taxon>Magnoliopsida</taxon>
        <taxon>eudicotyledons</taxon>
        <taxon>Gunneridae</taxon>
        <taxon>Pentapetalae</taxon>
        <taxon>rosids</taxon>
        <taxon>fabids</taxon>
        <taxon>Fabales</taxon>
        <taxon>Fabaceae</taxon>
        <taxon>Papilionoideae</taxon>
        <taxon>50 kb inversion clade</taxon>
        <taxon>NPAAA clade</taxon>
        <taxon>indigoferoid/millettioid clade</taxon>
        <taxon>Phaseoleae</taxon>
        <taxon>Flemingia</taxon>
    </lineage>
</organism>
<dbReference type="AlphaFoldDB" id="A0ABD1LY90"/>
<keyword evidence="3" id="KW-1185">Reference proteome</keyword>